<reference evidence="3" key="2">
    <citation type="submission" date="2015-01" db="EMBL/GenBank/DDBJ databases">
        <title>Evolutionary Origins and Diversification of the Mycorrhizal Mutualists.</title>
        <authorList>
            <consortium name="DOE Joint Genome Institute"/>
            <consortium name="Mycorrhizal Genomics Consortium"/>
            <person name="Kohler A."/>
            <person name="Kuo A."/>
            <person name="Nagy L.G."/>
            <person name="Floudas D."/>
            <person name="Copeland A."/>
            <person name="Barry K.W."/>
            <person name="Cichocki N."/>
            <person name="Veneault-Fourrey C."/>
            <person name="LaButti K."/>
            <person name="Lindquist E.A."/>
            <person name="Lipzen A."/>
            <person name="Lundell T."/>
            <person name="Morin E."/>
            <person name="Murat C."/>
            <person name="Riley R."/>
            <person name="Ohm R."/>
            <person name="Sun H."/>
            <person name="Tunlid A."/>
            <person name="Henrissat B."/>
            <person name="Grigoriev I.V."/>
            <person name="Hibbett D.S."/>
            <person name="Martin F."/>
        </authorList>
    </citation>
    <scope>NUCLEOTIDE SEQUENCE [LARGE SCALE GENOMIC DNA]</scope>
    <source>
        <strain evidence="3">Ve08.2h10</strain>
    </source>
</reference>
<dbReference type="AlphaFoldDB" id="A0A0D0DEF3"/>
<dbReference type="EMBL" id="KN825017">
    <property type="protein sequence ID" value="KIK95862.1"/>
    <property type="molecule type" value="Genomic_DNA"/>
</dbReference>
<name>A0A0D0DEF3_9AGAM</name>
<dbReference type="Pfam" id="PF06355">
    <property type="entry name" value="Aegerolysin"/>
    <property type="match status" value="1"/>
</dbReference>
<evidence type="ECO:0000313" key="2">
    <source>
        <dbReference type="EMBL" id="KIK95862.1"/>
    </source>
</evidence>
<evidence type="ECO:0000313" key="3">
    <source>
        <dbReference type="Proteomes" id="UP000054538"/>
    </source>
</evidence>
<accession>A0A0D0DEF3</accession>
<protein>
    <submittedName>
        <fullName evidence="2">Uncharacterized protein</fullName>
    </submittedName>
</protein>
<comment type="similarity">
    <text evidence="1">Belongs to the aegerolysin family.</text>
</comment>
<keyword evidence="3" id="KW-1185">Reference proteome</keyword>
<dbReference type="STRING" id="930991.A0A0D0DEF3"/>
<dbReference type="HOGENOM" id="CLU_115909_0_0_1"/>
<dbReference type="Gene3D" id="2.60.270.50">
    <property type="match status" value="1"/>
</dbReference>
<dbReference type="OrthoDB" id="2642112at2759"/>
<reference evidence="2 3" key="1">
    <citation type="submission" date="2014-04" db="EMBL/GenBank/DDBJ databases">
        <authorList>
            <consortium name="DOE Joint Genome Institute"/>
            <person name="Kuo A."/>
            <person name="Kohler A."/>
            <person name="Jargeat P."/>
            <person name="Nagy L.G."/>
            <person name="Floudas D."/>
            <person name="Copeland A."/>
            <person name="Barry K.W."/>
            <person name="Cichocki N."/>
            <person name="Veneault-Fourrey C."/>
            <person name="LaButti K."/>
            <person name="Lindquist E.A."/>
            <person name="Lipzen A."/>
            <person name="Lundell T."/>
            <person name="Morin E."/>
            <person name="Murat C."/>
            <person name="Sun H."/>
            <person name="Tunlid A."/>
            <person name="Henrissat B."/>
            <person name="Grigoriev I.V."/>
            <person name="Hibbett D.S."/>
            <person name="Martin F."/>
            <person name="Nordberg H.P."/>
            <person name="Cantor M.N."/>
            <person name="Hua S.X."/>
        </authorList>
    </citation>
    <scope>NUCLEOTIDE SEQUENCE [LARGE SCALE GENOMIC DNA]</scope>
    <source>
        <strain evidence="2 3">Ve08.2h10</strain>
    </source>
</reference>
<dbReference type="InterPro" id="IPR009413">
    <property type="entry name" value="Aegerolysin-typ"/>
</dbReference>
<proteinExistence type="inferred from homology"/>
<organism evidence="2 3">
    <name type="scientific">Paxillus rubicundulus Ve08.2h10</name>
    <dbReference type="NCBI Taxonomy" id="930991"/>
    <lineage>
        <taxon>Eukaryota</taxon>
        <taxon>Fungi</taxon>
        <taxon>Dikarya</taxon>
        <taxon>Basidiomycota</taxon>
        <taxon>Agaricomycotina</taxon>
        <taxon>Agaricomycetes</taxon>
        <taxon>Agaricomycetidae</taxon>
        <taxon>Boletales</taxon>
        <taxon>Paxilineae</taxon>
        <taxon>Paxillaceae</taxon>
        <taxon>Paxillus</taxon>
    </lineage>
</organism>
<sequence length="143" mass="15608">MPAVPINISPPTAETQWVCMTITNWLQSTIKLQNPHLTSGKFLNDYSSRDGIYGSVTNVPIYPSRSWPVSSSGSGTRVLGTSGSIDLYEGRTSICTLHWNCPGGHQQNYLQAQNVNNNYVVTVGRFRDYGAIGDVSIAVQRAS</sequence>
<dbReference type="GO" id="GO:0019836">
    <property type="term" value="P:symbiont-mediated hemolysis of host erythrocyte"/>
    <property type="evidence" value="ECO:0007669"/>
    <property type="project" value="InterPro"/>
</dbReference>
<evidence type="ECO:0000256" key="1">
    <source>
        <dbReference type="ARBA" id="ARBA00010795"/>
    </source>
</evidence>
<dbReference type="Proteomes" id="UP000054538">
    <property type="component" value="Unassembled WGS sequence"/>
</dbReference>
<dbReference type="InParanoid" id="A0A0D0DEF3"/>
<gene>
    <name evidence="2" type="ORF">PAXRUDRAFT_826593</name>
</gene>